<keyword evidence="1" id="KW-0812">Transmembrane</keyword>
<dbReference type="AlphaFoldDB" id="A0A0H3IXT7"/>
<dbReference type="Proteomes" id="UP000028042">
    <property type="component" value="Unassembled WGS sequence"/>
</dbReference>
<feature type="transmembrane region" description="Helical" evidence="1">
    <location>
        <begin position="82"/>
        <end position="98"/>
    </location>
</feature>
<reference evidence="3 4" key="3">
    <citation type="journal article" name="Genome Announc.">
        <title>Improved Draft Genome Sequence of Clostridium pasteurianum Strain ATCC 6013 (DSM 525) Using a Hybrid Next-Generation Sequencing Approach.</title>
        <authorList>
            <person name="Pyne M.E."/>
            <person name="Utturkar S."/>
            <person name="Brown S.D."/>
            <person name="Moo-Young M."/>
            <person name="Chung D.A."/>
            <person name="Chou C.P."/>
        </authorList>
    </citation>
    <scope>NUCLEOTIDE SEQUENCE [LARGE SCALE GENOMIC DNA]</scope>
    <source>
        <strain evidence="3 4">ATCC 6013</strain>
    </source>
</reference>
<protein>
    <submittedName>
        <fullName evidence="2">Uncharacterized protein</fullName>
    </submittedName>
</protein>
<proteinExistence type="predicted"/>
<feature type="transmembrane region" description="Helical" evidence="1">
    <location>
        <begin position="57"/>
        <end position="75"/>
    </location>
</feature>
<dbReference type="KEGG" id="cpat:CLPA_c01960"/>
<feature type="transmembrane region" description="Helical" evidence="1">
    <location>
        <begin position="104"/>
        <end position="122"/>
    </location>
</feature>
<name>A0A0H3IXT7_CLOPA</name>
<evidence type="ECO:0000313" key="5">
    <source>
        <dbReference type="Proteomes" id="UP000030905"/>
    </source>
</evidence>
<dbReference type="eggNOG" id="ENOG5033I1F">
    <property type="taxonomic scope" value="Bacteria"/>
</dbReference>
<sequence>MENTEPKKLGGGLLTIVIINMILYILSICGSIIILITSNSANEEVRNALASTNPTEITINLILSIVLVISLILILLKQSIGVYIYFIITIADIAYSISSNGFKPITLASFILPVLMLIFVYLKKDVFWNKDITK</sequence>
<accession>A0A0H3IXT7</accession>
<dbReference type="Proteomes" id="UP000030905">
    <property type="component" value="Chromosome"/>
</dbReference>
<reference evidence="3" key="2">
    <citation type="submission" date="2015-10" db="EMBL/GenBank/DDBJ databases">
        <title>Improved Draft Genome Sequence of Clostridium pasteurianum Strain ATCC 6013 (DSM 525) Using a Hybrid Next-Generation Sequencing Approach.</title>
        <authorList>
            <person name="Pyne M.E."/>
            <person name="Utturkar S.M."/>
            <person name="Brown S.D."/>
            <person name="Moo-Young M."/>
            <person name="Chung D.A."/>
            <person name="Chou P.C."/>
        </authorList>
    </citation>
    <scope>NUCLEOTIDE SEQUENCE</scope>
    <source>
        <strain evidence="3">ATCC 6013</strain>
    </source>
</reference>
<evidence type="ECO:0000313" key="2">
    <source>
        <dbReference type="EMBL" id="AJA50284.1"/>
    </source>
</evidence>
<feature type="transmembrane region" description="Helical" evidence="1">
    <location>
        <begin position="12"/>
        <end position="37"/>
    </location>
</feature>
<dbReference type="EMBL" id="JPGY02000001">
    <property type="protein sequence ID" value="KRU13703.1"/>
    <property type="molecule type" value="Genomic_DNA"/>
</dbReference>
<organism evidence="2 5">
    <name type="scientific">Clostridium pasteurianum DSM 525 = ATCC 6013</name>
    <dbReference type="NCBI Taxonomy" id="1262449"/>
    <lineage>
        <taxon>Bacteria</taxon>
        <taxon>Bacillati</taxon>
        <taxon>Bacillota</taxon>
        <taxon>Clostridia</taxon>
        <taxon>Eubacteriales</taxon>
        <taxon>Clostridiaceae</taxon>
        <taxon>Clostridium</taxon>
    </lineage>
</organism>
<gene>
    <name evidence="2" type="ORF">CLPA_c01960</name>
    <name evidence="3" type="ORF">CP6013_02951</name>
</gene>
<evidence type="ECO:0000256" key="1">
    <source>
        <dbReference type="SAM" id="Phobius"/>
    </source>
</evidence>
<keyword evidence="1" id="KW-1133">Transmembrane helix</keyword>
<evidence type="ECO:0000313" key="4">
    <source>
        <dbReference type="Proteomes" id="UP000028042"/>
    </source>
</evidence>
<keyword evidence="5" id="KW-1185">Reference proteome</keyword>
<dbReference type="EMBL" id="CP009268">
    <property type="protein sequence ID" value="AJA50284.1"/>
    <property type="molecule type" value="Genomic_DNA"/>
</dbReference>
<keyword evidence="1" id="KW-0472">Membrane</keyword>
<dbReference type="RefSeq" id="WP_003440514.1">
    <property type="nucleotide sequence ID" value="NZ_ANZB01000001.1"/>
</dbReference>
<evidence type="ECO:0000313" key="3">
    <source>
        <dbReference type="EMBL" id="KRU13703.1"/>
    </source>
</evidence>
<dbReference type="PATRIC" id="fig|1262449.3.peg.86"/>
<dbReference type="GeneID" id="93072451"/>
<reference evidence="2 5" key="1">
    <citation type="journal article" date="2015" name="Genome Announc.">
        <title>Complete Genome Sequence of the Nitrogen-Fixing and Solvent-Producing Clostridium pasteurianum DSM 525.</title>
        <authorList>
            <person name="Poehlein A."/>
            <person name="Grosse-Honebrink A."/>
            <person name="Zhang Y."/>
            <person name="Minton N.P."/>
            <person name="Daniel R."/>
        </authorList>
    </citation>
    <scope>NUCLEOTIDE SEQUENCE [LARGE SCALE GENOMIC DNA]</scope>
    <source>
        <strain evidence="2">DSM 525</strain>
        <strain evidence="5">DSM 525 / ATCC 6013</strain>
    </source>
</reference>
<dbReference type="KEGG" id="cpae:CPAST_c01960"/>